<evidence type="ECO:0000313" key="2">
    <source>
        <dbReference type="Proteomes" id="UP000315995"/>
    </source>
</evidence>
<accession>A0A4Y6PX50</accession>
<protein>
    <submittedName>
        <fullName evidence="1">Uncharacterized protein</fullName>
    </submittedName>
</protein>
<dbReference type="AlphaFoldDB" id="A0A4Y6PX50"/>
<dbReference type="EMBL" id="CP041186">
    <property type="protein sequence ID" value="QDG52886.1"/>
    <property type="molecule type" value="Genomic_DNA"/>
</dbReference>
<keyword evidence="2" id="KW-1185">Reference proteome</keyword>
<accession>A0A5B8Y9Z8</accession>
<name>A0A4Y6PX50_PERCE</name>
<proteinExistence type="predicted"/>
<dbReference type="RefSeq" id="WP_141199347.1">
    <property type="nucleotide sequence ID" value="NZ_CP041186.1"/>
</dbReference>
<reference evidence="1 2" key="1">
    <citation type="submission" date="2019-06" db="EMBL/GenBank/DDBJ databases">
        <title>Persicimonas caeni gen. nov., sp. nov., a predatory bacterium isolated from solar saltern.</title>
        <authorList>
            <person name="Wang S."/>
        </authorList>
    </citation>
    <scope>NUCLEOTIDE SEQUENCE [LARGE SCALE GENOMIC DNA]</scope>
    <source>
        <strain evidence="1 2">YN101</strain>
    </source>
</reference>
<dbReference type="Proteomes" id="UP000315995">
    <property type="component" value="Chromosome"/>
</dbReference>
<organism evidence="1 2">
    <name type="scientific">Persicimonas caeni</name>
    <dbReference type="NCBI Taxonomy" id="2292766"/>
    <lineage>
        <taxon>Bacteria</taxon>
        <taxon>Deltaproteobacteria</taxon>
        <taxon>Bradymonadales</taxon>
        <taxon>Bradymonadaceae</taxon>
        <taxon>Persicimonas</taxon>
    </lineage>
</organism>
<dbReference type="OrthoDB" id="5509133at2"/>
<evidence type="ECO:0000313" key="1">
    <source>
        <dbReference type="EMBL" id="QDG52886.1"/>
    </source>
</evidence>
<gene>
    <name evidence="1" type="ORF">FIV42_19705</name>
</gene>
<sequence length="211" mass="23675">MLELIWRLRLPTLDDESVVLPLISAIAQTPGFSAGSYDLNQKEQWRSFELERAVVDALTQRTQLMRIRGDESGAMAMIAFGKREEQPTAIIRLPDPPELTELVSGWPELYEDLPVESTVISDATWRHALQSAGLATEITGGLLGMVFGWRRGTEPRELAEIVSHDSVVDTPIRLDRESNHLVLWLSETPEISSDAHQKGLEHVARRLIRSS</sequence>